<sequence length="423" mass="43636">MTTVQTPARPLAYRNFRLLVIGAGTSSFGNSITPVALAFAVLALGGSTTQLGLVVAAYALADVATALFGGVLGDRLPRAAMMQGSAIAAAAAQALVAASLVGGWSSVWLLGAVGAVTGCLGALAAPSSSAMTRQTVPEPLLRKAVTQRRLTQNGAQIVGFAVAGVLAAGIGPGWAIAVDAATFAVAAVCYHLLRVPEPVRERAESMLHDLGAGLREVLRHSWLWMLILQALLYHLFYGGVQGVLGPVVVSATWNKATWGWALSALMIGFLAGGLLSLRWRPRRGLFQGTLLLALTGCFPAAMALGVPGTAGLLLLLGGAFLHGLGLELFSVSWDLSIQQNVPEDKLARVYSFDMVGSFVARPVGLALTGPVAALTGTTTWLWVCAAVMAGGSLLAATLPSVRQLHRHDPAPADEEPEPVASGA</sequence>
<dbReference type="CDD" id="cd06173">
    <property type="entry name" value="MFS_MefA_like"/>
    <property type="match status" value="1"/>
</dbReference>
<evidence type="ECO:0000313" key="8">
    <source>
        <dbReference type="Proteomes" id="UP000612808"/>
    </source>
</evidence>
<feature type="transmembrane region" description="Helical" evidence="6">
    <location>
        <begin position="18"/>
        <end position="45"/>
    </location>
</feature>
<evidence type="ECO:0000256" key="6">
    <source>
        <dbReference type="SAM" id="Phobius"/>
    </source>
</evidence>
<evidence type="ECO:0000256" key="3">
    <source>
        <dbReference type="ARBA" id="ARBA00022692"/>
    </source>
</evidence>
<dbReference type="GO" id="GO:0005886">
    <property type="term" value="C:plasma membrane"/>
    <property type="evidence" value="ECO:0007669"/>
    <property type="project" value="UniProtKB-SubCell"/>
</dbReference>
<dbReference type="SUPFAM" id="SSF103473">
    <property type="entry name" value="MFS general substrate transporter"/>
    <property type="match status" value="1"/>
</dbReference>
<evidence type="ECO:0000256" key="5">
    <source>
        <dbReference type="ARBA" id="ARBA00023136"/>
    </source>
</evidence>
<dbReference type="Pfam" id="PF07690">
    <property type="entry name" value="MFS_1"/>
    <property type="match status" value="1"/>
</dbReference>
<keyword evidence="2" id="KW-1003">Cell membrane</keyword>
<organism evidence="7 8">
    <name type="scientific">Actinocatenispora rupis</name>
    <dbReference type="NCBI Taxonomy" id="519421"/>
    <lineage>
        <taxon>Bacteria</taxon>
        <taxon>Bacillati</taxon>
        <taxon>Actinomycetota</taxon>
        <taxon>Actinomycetes</taxon>
        <taxon>Micromonosporales</taxon>
        <taxon>Micromonosporaceae</taxon>
        <taxon>Actinocatenispora</taxon>
    </lineage>
</organism>
<dbReference type="RefSeq" id="WP_203663745.1">
    <property type="nucleotide sequence ID" value="NZ_BAAAZM010000022.1"/>
</dbReference>
<feature type="transmembrane region" description="Helical" evidence="6">
    <location>
        <begin position="256"/>
        <end position="277"/>
    </location>
</feature>
<evidence type="ECO:0000313" key="7">
    <source>
        <dbReference type="EMBL" id="GID15432.1"/>
    </source>
</evidence>
<keyword evidence="4 6" id="KW-1133">Transmembrane helix</keyword>
<feature type="transmembrane region" description="Helical" evidence="6">
    <location>
        <begin position="150"/>
        <end position="168"/>
    </location>
</feature>
<dbReference type="EMBL" id="BOMB01000042">
    <property type="protein sequence ID" value="GID15432.1"/>
    <property type="molecule type" value="Genomic_DNA"/>
</dbReference>
<comment type="caution">
    <text evidence="7">The sequence shown here is derived from an EMBL/GenBank/DDBJ whole genome shotgun (WGS) entry which is preliminary data.</text>
</comment>
<dbReference type="InterPro" id="IPR011701">
    <property type="entry name" value="MFS"/>
</dbReference>
<dbReference type="Proteomes" id="UP000612808">
    <property type="component" value="Unassembled WGS sequence"/>
</dbReference>
<dbReference type="Gene3D" id="1.20.1250.20">
    <property type="entry name" value="MFS general substrate transporter like domains"/>
    <property type="match status" value="1"/>
</dbReference>
<dbReference type="GO" id="GO:0022857">
    <property type="term" value="F:transmembrane transporter activity"/>
    <property type="evidence" value="ECO:0007669"/>
    <property type="project" value="InterPro"/>
</dbReference>
<evidence type="ECO:0000256" key="4">
    <source>
        <dbReference type="ARBA" id="ARBA00022989"/>
    </source>
</evidence>
<reference evidence="7" key="1">
    <citation type="submission" date="2021-01" db="EMBL/GenBank/DDBJ databases">
        <title>Whole genome shotgun sequence of Actinocatenispora rupis NBRC 107355.</title>
        <authorList>
            <person name="Komaki H."/>
            <person name="Tamura T."/>
        </authorList>
    </citation>
    <scope>NUCLEOTIDE SEQUENCE</scope>
    <source>
        <strain evidence="7">NBRC 107355</strain>
    </source>
</reference>
<dbReference type="InterPro" id="IPR036259">
    <property type="entry name" value="MFS_trans_sf"/>
</dbReference>
<name>A0A8J3JFD8_9ACTN</name>
<gene>
    <name evidence="7" type="ORF">Aru02nite_63210</name>
</gene>
<feature type="transmembrane region" description="Helical" evidence="6">
    <location>
        <begin position="350"/>
        <end position="373"/>
    </location>
</feature>
<protein>
    <submittedName>
        <fullName evidence="7">MFS transporter</fullName>
    </submittedName>
</protein>
<dbReference type="PANTHER" id="PTHR23513">
    <property type="entry name" value="INTEGRAL MEMBRANE EFFLUX PROTEIN-RELATED"/>
    <property type="match status" value="1"/>
</dbReference>
<keyword evidence="3 6" id="KW-0812">Transmembrane</keyword>
<accession>A0A8J3JFD8</accession>
<comment type="subcellular location">
    <subcellularLocation>
        <location evidence="1">Cell membrane</location>
        <topology evidence="1">Multi-pass membrane protein</topology>
    </subcellularLocation>
</comment>
<feature type="transmembrane region" description="Helical" evidence="6">
    <location>
        <begin position="284"/>
        <end position="304"/>
    </location>
</feature>
<dbReference type="PANTHER" id="PTHR23513:SF11">
    <property type="entry name" value="STAPHYLOFERRIN A TRANSPORTER"/>
    <property type="match status" value="1"/>
</dbReference>
<proteinExistence type="predicted"/>
<keyword evidence="5 6" id="KW-0472">Membrane</keyword>
<dbReference type="AlphaFoldDB" id="A0A8J3JFD8"/>
<feature type="transmembrane region" description="Helical" evidence="6">
    <location>
        <begin position="51"/>
        <end position="72"/>
    </location>
</feature>
<evidence type="ECO:0000256" key="1">
    <source>
        <dbReference type="ARBA" id="ARBA00004651"/>
    </source>
</evidence>
<feature type="transmembrane region" description="Helical" evidence="6">
    <location>
        <begin position="310"/>
        <end position="329"/>
    </location>
</feature>
<feature type="transmembrane region" description="Helical" evidence="6">
    <location>
        <begin position="379"/>
        <end position="398"/>
    </location>
</feature>
<keyword evidence="8" id="KW-1185">Reference proteome</keyword>
<evidence type="ECO:0000256" key="2">
    <source>
        <dbReference type="ARBA" id="ARBA00022475"/>
    </source>
</evidence>
<feature type="transmembrane region" description="Helical" evidence="6">
    <location>
        <begin position="222"/>
        <end position="244"/>
    </location>
</feature>